<organism evidence="2 3">
    <name type="scientific">Anguilla anguilla</name>
    <name type="common">European freshwater eel</name>
    <name type="synonym">Muraena anguilla</name>
    <dbReference type="NCBI Taxonomy" id="7936"/>
    <lineage>
        <taxon>Eukaryota</taxon>
        <taxon>Metazoa</taxon>
        <taxon>Chordata</taxon>
        <taxon>Craniata</taxon>
        <taxon>Vertebrata</taxon>
        <taxon>Euteleostomi</taxon>
        <taxon>Actinopterygii</taxon>
        <taxon>Neopterygii</taxon>
        <taxon>Teleostei</taxon>
        <taxon>Anguilliformes</taxon>
        <taxon>Anguillidae</taxon>
        <taxon>Anguilla</taxon>
    </lineage>
</organism>
<evidence type="ECO:0000256" key="1">
    <source>
        <dbReference type="SAM" id="MobiDB-lite"/>
    </source>
</evidence>
<comment type="caution">
    <text evidence="2">The sequence shown here is derived from an EMBL/GenBank/DDBJ whole genome shotgun (WGS) entry which is preliminary data.</text>
</comment>
<evidence type="ECO:0008006" key="4">
    <source>
        <dbReference type="Google" id="ProtNLM"/>
    </source>
</evidence>
<dbReference type="EMBL" id="JAFIRN010000012">
    <property type="protein sequence ID" value="KAG5838838.1"/>
    <property type="molecule type" value="Genomic_DNA"/>
</dbReference>
<feature type="compositionally biased region" description="Acidic residues" evidence="1">
    <location>
        <begin position="278"/>
        <end position="295"/>
    </location>
</feature>
<sequence>MELKVSVGGVQRIVCGVTDKTTCQEVVIALAQALGRTGRYMLKEKFKEFERNVSPDERLLESLGKYGQHCREAAGEEAQTEVPDAGGGGVRLAGEPEQEREDAPGAGEGGGQGARKKEKGPDAVFRRLSRASRDCWSPGGVCGMGCQQRPAVTARQPRTSFLEDRDDGGGGAQDRDGNGNHREEANKDGDARRCQELDALKVKADRKPGAQPVWKASVSPPLPPLPPPALRMEEEEEETLRALLARQRARLHELQLQLDSTDAQIRELEEEARAAQEAEGEPAEEEEEEEEEELAFWENELRAEEGYERDLQEQFLEMKQKAAECKAKLEEYRGRLQGRDLTRGHRAVPEAELPAEPKPAVPSWTKPHAGTLRAEARQDVDRQQAGPSAPNRAEGEKTPPSSPTAASSCPRARVSPRQTADPQGAGRGSSGSGGRACPTPKISPEPGPLRRSSTARRSPYT</sequence>
<dbReference type="PANTHER" id="PTHR15286:SF16">
    <property type="entry name" value="RAS ASSOCIATION DOMAIN-CONTAINING PROTEIN 8"/>
    <property type="match status" value="1"/>
</dbReference>
<feature type="compositionally biased region" description="Polar residues" evidence="1">
    <location>
        <begin position="451"/>
        <end position="461"/>
    </location>
</feature>
<feature type="region of interest" description="Disordered" evidence="1">
    <location>
        <begin position="265"/>
        <end position="295"/>
    </location>
</feature>
<feature type="compositionally biased region" description="Basic and acidic residues" evidence="1">
    <location>
        <begin position="332"/>
        <end position="349"/>
    </location>
</feature>
<feature type="compositionally biased region" description="Pro residues" evidence="1">
    <location>
        <begin position="220"/>
        <end position="229"/>
    </location>
</feature>
<dbReference type="Proteomes" id="UP001044222">
    <property type="component" value="Chromosome 12"/>
</dbReference>
<feature type="compositionally biased region" description="Basic and acidic residues" evidence="1">
    <location>
        <begin position="173"/>
        <end position="208"/>
    </location>
</feature>
<dbReference type="InterPro" id="IPR033593">
    <property type="entry name" value="N-RASSF"/>
</dbReference>
<gene>
    <name evidence="2" type="ORF">ANANG_G00227870</name>
</gene>
<evidence type="ECO:0000313" key="3">
    <source>
        <dbReference type="Proteomes" id="UP001044222"/>
    </source>
</evidence>
<feature type="region of interest" description="Disordered" evidence="1">
    <location>
        <begin position="71"/>
        <end position="236"/>
    </location>
</feature>
<dbReference type="InterPro" id="IPR029071">
    <property type="entry name" value="Ubiquitin-like_domsf"/>
</dbReference>
<dbReference type="PANTHER" id="PTHR15286">
    <property type="entry name" value="RAS-ASSOCIATING DOMAIN CONTAINING PROTEIN"/>
    <property type="match status" value="1"/>
</dbReference>
<feature type="compositionally biased region" description="Basic and acidic residues" evidence="1">
    <location>
        <begin position="265"/>
        <end position="276"/>
    </location>
</feature>
<name>A0A9D3M525_ANGAN</name>
<proteinExistence type="predicted"/>
<feature type="compositionally biased region" description="Gly residues" evidence="1">
    <location>
        <begin position="425"/>
        <end position="434"/>
    </location>
</feature>
<reference evidence="2" key="1">
    <citation type="submission" date="2021-01" db="EMBL/GenBank/DDBJ databases">
        <title>A chromosome-scale assembly of European eel, Anguilla anguilla.</title>
        <authorList>
            <person name="Henkel C."/>
            <person name="Jong-Raadsen S.A."/>
            <person name="Dufour S."/>
            <person name="Weltzien F.-A."/>
            <person name="Palstra A.P."/>
            <person name="Pelster B."/>
            <person name="Spaink H.P."/>
            <person name="Van Den Thillart G.E."/>
            <person name="Jansen H."/>
            <person name="Zahm M."/>
            <person name="Klopp C."/>
            <person name="Cedric C."/>
            <person name="Louis A."/>
            <person name="Berthelot C."/>
            <person name="Parey E."/>
            <person name="Roest Crollius H."/>
            <person name="Montfort J."/>
            <person name="Robinson-Rechavi M."/>
            <person name="Bucao C."/>
            <person name="Bouchez O."/>
            <person name="Gislard M."/>
            <person name="Lluch J."/>
            <person name="Milhes M."/>
            <person name="Lampietro C."/>
            <person name="Lopez Roques C."/>
            <person name="Donnadieu C."/>
            <person name="Braasch I."/>
            <person name="Desvignes T."/>
            <person name="Postlethwait J."/>
            <person name="Bobe J."/>
            <person name="Guiguen Y."/>
            <person name="Dirks R."/>
        </authorList>
    </citation>
    <scope>NUCLEOTIDE SEQUENCE</scope>
    <source>
        <strain evidence="2">Tag_6206</strain>
        <tissue evidence="2">Liver</tissue>
    </source>
</reference>
<protein>
    <recommendedName>
        <fullName evidence="4">Ras-associating domain-containing protein</fullName>
    </recommendedName>
</protein>
<dbReference type="SUPFAM" id="SSF54236">
    <property type="entry name" value="Ubiquitin-like"/>
    <property type="match status" value="1"/>
</dbReference>
<dbReference type="Gene3D" id="3.10.20.90">
    <property type="entry name" value="Phosphatidylinositol 3-kinase Catalytic Subunit, Chain A, domain 1"/>
    <property type="match status" value="1"/>
</dbReference>
<evidence type="ECO:0000313" key="2">
    <source>
        <dbReference type="EMBL" id="KAG5838838.1"/>
    </source>
</evidence>
<dbReference type="AlphaFoldDB" id="A0A9D3M525"/>
<keyword evidence="3" id="KW-1185">Reference proteome</keyword>
<accession>A0A9D3M525</accession>
<feature type="region of interest" description="Disordered" evidence="1">
    <location>
        <begin position="332"/>
        <end position="461"/>
    </location>
</feature>